<sequence length="270" mass="30969">MNLALGLVRHILNLASKSWRDQDGRTWLEHAPAITLLPLTGHQREPRPITWAKQRALLPLLPAHLARMALFKLNTGVRDDVVCSLRWEWEIRVPELGVSVFEVPREHVKGRRRSRVLVCNSVAQSILESVQGQHKEFVFVWRRERVKRLDKEPVMVYQPVRAMNNTAWQNARKKAGQGDLHVHDLRHTVGMRLREAGVPEGTIADILWHSKQTMTQHYSVAQIVEIHAAPEKVKEDSGRWNRSLAMLKREQREGLGGATPPKVPQERKTG</sequence>
<accession>A0ABN1K227</accession>
<protein>
    <recommendedName>
        <fullName evidence="4">Tyr recombinase domain-containing protein</fullName>
    </recommendedName>
</protein>
<keyword evidence="6" id="KW-1185">Reference proteome</keyword>
<reference evidence="5 6" key="1">
    <citation type="journal article" date="2019" name="Int. J. Syst. Evol. Microbiol.">
        <title>The Global Catalogue of Microorganisms (GCM) 10K type strain sequencing project: providing services to taxonomists for standard genome sequencing and annotation.</title>
        <authorList>
            <consortium name="The Broad Institute Genomics Platform"/>
            <consortium name="The Broad Institute Genome Sequencing Center for Infectious Disease"/>
            <person name="Wu L."/>
            <person name="Ma J."/>
        </authorList>
    </citation>
    <scope>NUCLEOTIDE SEQUENCE [LARGE SCALE GENOMIC DNA]</scope>
    <source>
        <strain evidence="5 6">JCM 15503</strain>
    </source>
</reference>
<organism evidence="5 6">
    <name type="scientific">Ideonella azotifigens</name>
    <dbReference type="NCBI Taxonomy" id="513160"/>
    <lineage>
        <taxon>Bacteria</taxon>
        <taxon>Pseudomonadati</taxon>
        <taxon>Pseudomonadota</taxon>
        <taxon>Betaproteobacteria</taxon>
        <taxon>Burkholderiales</taxon>
        <taxon>Sphaerotilaceae</taxon>
        <taxon>Ideonella</taxon>
    </lineage>
</organism>
<feature type="region of interest" description="Disordered" evidence="3">
    <location>
        <begin position="234"/>
        <end position="270"/>
    </location>
</feature>
<evidence type="ECO:0000259" key="4">
    <source>
        <dbReference type="PROSITE" id="PS51898"/>
    </source>
</evidence>
<dbReference type="PANTHER" id="PTHR30349:SF64">
    <property type="entry name" value="PROPHAGE INTEGRASE INTD-RELATED"/>
    <property type="match status" value="1"/>
</dbReference>
<dbReference type="Proteomes" id="UP001500279">
    <property type="component" value="Unassembled WGS sequence"/>
</dbReference>
<name>A0ABN1K227_9BURK</name>
<comment type="caution">
    <text evidence="5">The sequence shown here is derived from an EMBL/GenBank/DDBJ whole genome shotgun (WGS) entry which is preliminary data.</text>
</comment>
<dbReference type="PANTHER" id="PTHR30349">
    <property type="entry name" value="PHAGE INTEGRASE-RELATED"/>
    <property type="match status" value="1"/>
</dbReference>
<keyword evidence="1" id="KW-0229">DNA integration</keyword>
<dbReference type="InterPro" id="IPR050090">
    <property type="entry name" value="Tyrosine_recombinase_XerCD"/>
</dbReference>
<evidence type="ECO:0000256" key="1">
    <source>
        <dbReference type="ARBA" id="ARBA00022908"/>
    </source>
</evidence>
<dbReference type="Pfam" id="PF00589">
    <property type="entry name" value="Phage_integrase"/>
    <property type="match status" value="1"/>
</dbReference>
<dbReference type="PROSITE" id="PS51898">
    <property type="entry name" value="TYR_RECOMBINASE"/>
    <property type="match status" value="1"/>
</dbReference>
<keyword evidence="2" id="KW-0233">DNA recombination</keyword>
<evidence type="ECO:0000313" key="6">
    <source>
        <dbReference type="Proteomes" id="UP001500279"/>
    </source>
</evidence>
<gene>
    <name evidence="5" type="ORF">GCM10009107_26710</name>
</gene>
<feature type="domain" description="Tyr recombinase" evidence="4">
    <location>
        <begin position="44"/>
        <end position="233"/>
    </location>
</feature>
<dbReference type="InterPro" id="IPR002104">
    <property type="entry name" value="Integrase_catalytic"/>
</dbReference>
<evidence type="ECO:0000256" key="3">
    <source>
        <dbReference type="SAM" id="MobiDB-lite"/>
    </source>
</evidence>
<dbReference type="Gene3D" id="1.10.443.10">
    <property type="entry name" value="Intergrase catalytic core"/>
    <property type="match status" value="1"/>
</dbReference>
<dbReference type="SUPFAM" id="SSF56349">
    <property type="entry name" value="DNA breaking-rejoining enzymes"/>
    <property type="match status" value="1"/>
</dbReference>
<dbReference type="InterPro" id="IPR011010">
    <property type="entry name" value="DNA_brk_join_enz"/>
</dbReference>
<evidence type="ECO:0000313" key="5">
    <source>
        <dbReference type="EMBL" id="GAA0752647.1"/>
    </source>
</evidence>
<proteinExistence type="predicted"/>
<evidence type="ECO:0000256" key="2">
    <source>
        <dbReference type="ARBA" id="ARBA00023172"/>
    </source>
</evidence>
<dbReference type="InterPro" id="IPR013762">
    <property type="entry name" value="Integrase-like_cat_sf"/>
</dbReference>
<dbReference type="EMBL" id="BAAAEW010000014">
    <property type="protein sequence ID" value="GAA0752647.1"/>
    <property type="molecule type" value="Genomic_DNA"/>
</dbReference>